<accession>A0A2H9T5M3</accession>
<proteinExistence type="predicted"/>
<evidence type="ECO:0000313" key="1">
    <source>
        <dbReference type="EMBL" id="PJE78525.1"/>
    </source>
</evidence>
<reference evidence="1" key="1">
    <citation type="journal article" date="2017" name="Appl. Environ. Microbiol.">
        <title>Molecular characterization of an Endozoicomonas-like organism causing infection in king scallop Pecten maximus L.</title>
        <authorList>
            <person name="Cano I."/>
            <person name="van Aerle R."/>
            <person name="Ross S."/>
            <person name="Verner-Jeffreys D.W."/>
            <person name="Paley R.K."/>
            <person name="Rimmer G."/>
            <person name="Ryder D."/>
            <person name="Hooper P."/>
            <person name="Stone D."/>
            <person name="Feist S.W."/>
        </authorList>
    </citation>
    <scope>NUCLEOTIDE SEQUENCE</scope>
</reference>
<name>A0A2H9T5M3_9ZZZZ</name>
<gene>
    <name evidence="1" type="ORF">CI610_02533</name>
</gene>
<organism evidence="1">
    <name type="scientific">invertebrate metagenome</name>
    <dbReference type="NCBI Taxonomy" id="1711999"/>
    <lineage>
        <taxon>unclassified sequences</taxon>
        <taxon>metagenomes</taxon>
        <taxon>organismal metagenomes</taxon>
    </lineage>
</organism>
<comment type="caution">
    <text evidence="1">The sequence shown here is derived from an EMBL/GenBank/DDBJ whole genome shotgun (WGS) entry which is preliminary data.</text>
</comment>
<dbReference type="AlphaFoldDB" id="A0A2H9T5M3"/>
<protein>
    <submittedName>
        <fullName evidence="1">Uncharacterized protein</fullName>
    </submittedName>
</protein>
<dbReference type="EMBL" id="NSIT01000164">
    <property type="protein sequence ID" value="PJE78525.1"/>
    <property type="molecule type" value="Genomic_DNA"/>
</dbReference>
<sequence>MYVLTHHHIYYLRLNTGYNVTVASTVSGKQYINLKNKLYIRHISYSIYM</sequence>